<gene>
    <name evidence="2" type="ORF">BR63_01705</name>
</gene>
<dbReference type="NCBIfam" id="NF045794">
    <property type="entry name" value="CsxC_fam"/>
    <property type="match status" value="1"/>
</dbReference>
<dbReference type="InterPro" id="IPR054845">
    <property type="entry name" value="Exosporium_prot_C"/>
</dbReference>
<evidence type="ECO:0000313" key="2">
    <source>
        <dbReference type="EMBL" id="QNB45147.1"/>
    </source>
</evidence>
<dbReference type="OrthoDB" id="2381017at2"/>
<dbReference type="EMBL" id="CP045798">
    <property type="protein sequence ID" value="QNB45147.1"/>
    <property type="molecule type" value="Genomic_DNA"/>
</dbReference>
<reference evidence="2 3" key="1">
    <citation type="journal article" date="2019" name="Front. Microbiol.">
        <title>Thermoanaerosceptrum fracticalcis gen. nov. sp. nov., a Novel Fumarate-Fermenting Microorganism From a Deep Fractured Carbonate Aquifer of the US Great Basin.</title>
        <authorList>
            <person name="Hamilton-Brehm S.D."/>
            <person name="Stewart L.E."/>
            <person name="Zavarin M."/>
            <person name="Caldwell M."/>
            <person name="Lawson P.A."/>
            <person name="Onstott T.C."/>
            <person name="Grzymski J."/>
            <person name="Neveux I."/>
            <person name="Lollar B.S."/>
            <person name="Russell C.E."/>
            <person name="Moser D.P."/>
        </authorList>
    </citation>
    <scope>NUCLEOTIDE SEQUENCE [LARGE SCALE GENOMIC DNA]</scope>
    <source>
        <strain evidence="2 3">DRI-13</strain>
    </source>
</reference>
<accession>A0A7G6DZ93</accession>
<protein>
    <recommendedName>
        <fullName evidence="4">DUF3794 domain-containing protein</fullName>
    </recommendedName>
</protein>
<evidence type="ECO:0000256" key="1">
    <source>
        <dbReference type="SAM" id="MobiDB-lite"/>
    </source>
</evidence>
<evidence type="ECO:0000313" key="3">
    <source>
        <dbReference type="Proteomes" id="UP000515847"/>
    </source>
</evidence>
<proteinExistence type="predicted"/>
<name>A0A7G6DZ93_THEFR</name>
<dbReference type="AlphaFoldDB" id="A0A7G6DZ93"/>
<evidence type="ECO:0008006" key="4">
    <source>
        <dbReference type="Google" id="ProtNLM"/>
    </source>
</evidence>
<keyword evidence="3" id="KW-1185">Reference proteome</keyword>
<sequence>MTLYYRILEKSLNNQLLPNGITRFSSKKGEGQYNYREPQEAVINWLHRQEAHSYQNRQTTPQEAINNSPVRQVQSSCALVKESPPNDLINSPKQESRNLPSQPDSVKVTSEAIINCGNTPCPINALGKGAVAKIPVVLAELTIQLNVEATIDLPEQASEIKNMKKHLKITECTLLKNTNILFIRGFVGKKFEYSTSNYARGNGLSGEIRHCIVNIPFKCTTNVAFNGIEPAPAISNDMKEFPFFKKHDFLEADFCDQAEISSGDFTVSNQISTAFYNEMPFCEITNSRIVEFDEFLNTQCPASTQETTFNSIEEKMVIYLTLKILQYRQVAIPPTDS</sequence>
<feature type="compositionally biased region" description="Polar residues" evidence="1">
    <location>
        <begin position="88"/>
        <end position="104"/>
    </location>
</feature>
<feature type="region of interest" description="Disordered" evidence="1">
    <location>
        <begin position="81"/>
        <end position="104"/>
    </location>
</feature>
<dbReference type="RefSeq" id="WP_051966011.1">
    <property type="nucleotide sequence ID" value="NZ_CP045798.1"/>
</dbReference>
<dbReference type="KEGG" id="tfr:BR63_01705"/>
<organism evidence="2 3">
    <name type="scientific">Thermanaerosceptrum fracticalcis</name>
    <dbReference type="NCBI Taxonomy" id="1712410"/>
    <lineage>
        <taxon>Bacteria</taxon>
        <taxon>Bacillati</taxon>
        <taxon>Bacillota</taxon>
        <taxon>Clostridia</taxon>
        <taxon>Eubacteriales</taxon>
        <taxon>Peptococcaceae</taxon>
        <taxon>Thermanaerosceptrum</taxon>
    </lineage>
</organism>
<dbReference type="Proteomes" id="UP000515847">
    <property type="component" value="Chromosome"/>
</dbReference>